<dbReference type="EMBL" id="FUXZ01000005">
    <property type="protein sequence ID" value="SKA64374.1"/>
    <property type="molecule type" value="Genomic_DNA"/>
</dbReference>
<dbReference type="InterPro" id="IPR036388">
    <property type="entry name" value="WH-like_DNA-bd_sf"/>
</dbReference>
<gene>
    <name evidence="2" type="ORF">SAMN02745111_00957</name>
</gene>
<dbReference type="InterPro" id="IPR005561">
    <property type="entry name" value="ANTAR"/>
</dbReference>
<evidence type="ECO:0000313" key="2">
    <source>
        <dbReference type="EMBL" id="SKA64374.1"/>
    </source>
</evidence>
<reference evidence="2 3" key="1">
    <citation type="submission" date="2017-02" db="EMBL/GenBank/DDBJ databases">
        <authorList>
            <person name="Peterson S.W."/>
        </authorList>
    </citation>
    <scope>NUCLEOTIDE SEQUENCE [LARGE SCALE GENOMIC DNA]</scope>
    <source>
        <strain evidence="2 3">ATCC 35992</strain>
    </source>
</reference>
<dbReference type="Proteomes" id="UP000190814">
    <property type="component" value="Unassembled WGS sequence"/>
</dbReference>
<organism evidence="2 3">
    <name type="scientific">Eubacterium uniforme</name>
    <dbReference type="NCBI Taxonomy" id="39495"/>
    <lineage>
        <taxon>Bacteria</taxon>
        <taxon>Bacillati</taxon>
        <taxon>Bacillota</taxon>
        <taxon>Clostridia</taxon>
        <taxon>Eubacteriales</taxon>
        <taxon>Eubacteriaceae</taxon>
        <taxon>Eubacterium</taxon>
    </lineage>
</organism>
<dbReference type="STRING" id="39495.SAMN02745111_00957"/>
<dbReference type="GO" id="GO:0003723">
    <property type="term" value="F:RNA binding"/>
    <property type="evidence" value="ECO:0007669"/>
    <property type="project" value="InterPro"/>
</dbReference>
<feature type="domain" description="ANTAR" evidence="1">
    <location>
        <begin position="116"/>
        <end position="177"/>
    </location>
</feature>
<evidence type="ECO:0000259" key="1">
    <source>
        <dbReference type="PROSITE" id="PS50921"/>
    </source>
</evidence>
<dbReference type="InterPro" id="IPR011006">
    <property type="entry name" value="CheY-like_superfamily"/>
</dbReference>
<keyword evidence="3" id="KW-1185">Reference proteome</keyword>
<sequence length="183" mass="20740">MAGIIVAFSKPEEGRTIKNLLVRNGYTVAAVCTSGAQVINMADSLRNGVVVCGYKLADMICTEVWEHVHEDFEMVLLTNPGNMYEFDKMGIATLSMPLKVKDLVNTVEMSYSISERRWKKKKLRPKPRSEEDKKIIEEAKSALIEINNMTENEAHRYIQKKSMNTGSSFAETAKLILESLYRE</sequence>
<dbReference type="Gene3D" id="1.10.10.10">
    <property type="entry name" value="Winged helix-like DNA-binding domain superfamily/Winged helix DNA-binding domain"/>
    <property type="match status" value="1"/>
</dbReference>
<dbReference type="AlphaFoldDB" id="A0A1T4VHE7"/>
<dbReference type="SUPFAM" id="SSF52172">
    <property type="entry name" value="CheY-like"/>
    <property type="match status" value="1"/>
</dbReference>
<dbReference type="SMART" id="SM01012">
    <property type="entry name" value="ANTAR"/>
    <property type="match status" value="1"/>
</dbReference>
<protein>
    <submittedName>
        <fullName evidence="2">Response regulator NasT</fullName>
    </submittedName>
</protein>
<proteinExistence type="predicted"/>
<dbReference type="OrthoDB" id="9808843at2"/>
<accession>A0A1T4VHE7</accession>
<evidence type="ECO:0000313" key="3">
    <source>
        <dbReference type="Proteomes" id="UP000190814"/>
    </source>
</evidence>
<name>A0A1T4VHE7_9FIRM</name>
<dbReference type="RefSeq" id="WP_078765832.1">
    <property type="nucleotide sequence ID" value="NZ_FUXZ01000005.1"/>
</dbReference>
<dbReference type="PROSITE" id="PS50921">
    <property type="entry name" value="ANTAR"/>
    <property type="match status" value="1"/>
</dbReference>
<dbReference type="Pfam" id="PF03861">
    <property type="entry name" value="ANTAR"/>
    <property type="match status" value="1"/>
</dbReference>